<evidence type="ECO:0000259" key="9">
    <source>
        <dbReference type="Pfam" id="PF12704"/>
    </source>
</evidence>
<evidence type="ECO:0000313" key="10">
    <source>
        <dbReference type="EMBL" id="SDN09718.1"/>
    </source>
</evidence>
<keyword evidence="11" id="KW-1185">Reference proteome</keyword>
<dbReference type="EMBL" id="FNHH01000041">
    <property type="protein sequence ID" value="SDN09718.1"/>
    <property type="molecule type" value="Genomic_DNA"/>
</dbReference>
<evidence type="ECO:0000256" key="1">
    <source>
        <dbReference type="ARBA" id="ARBA00004651"/>
    </source>
</evidence>
<dbReference type="STRING" id="990371.SAMN05421813_1413"/>
<keyword evidence="10" id="KW-0449">Lipoprotein</keyword>
<gene>
    <name evidence="10" type="ORF">SAMN05421813_1413</name>
</gene>
<keyword evidence="3" id="KW-1003">Cell membrane</keyword>
<dbReference type="OrthoDB" id="9770036at2"/>
<sequence>MNVRLLVSISGSLLLARLKQTIVAAVGVTFSITMFVTLLSFMSGLNDLLDGLIINRTAHIRLYNEIKPSDLQPVNLSETYRSYHNFVSSVKPKKERLQIYNNGAIMDFLRTDKRISGIAPKITTQVFYNVGAIDLTGVINGIDVEAENRLFLFQDYVTEGNYIDLKNTPSSIILGKGLAEKMLADIGDIIQVTTAKGERMQLKVVGYFQSGLQDIDNAQSYASINTTQKLLGESGTYITDIQIKLKDITLAPDIAKEYQKLFDLEAIDIQTANSQFETGSSVRTLISYSVGITLLIVAGFGIYNILNMMIYEKMDSIAILKATGFSGRDVNRIFIGIALTIGVLGGILGLILGFGLSVAIDQIPFNTAALPTIKTYPINYNPRFYVIGAVFSIVTTYFAGFFPSRKASKIDPVIIIRGK</sequence>
<evidence type="ECO:0000256" key="5">
    <source>
        <dbReference type="ARBA" id="ARBA00022989"/>
    </source>
</evidence>
<dbReference type="Pfam" id="PF12704">
    <property type="entry name" value="MacB_PCD"/>
    <property type="match status" value="1"/>
</dbReference>
<keyword evidence="5 7" id="KW-1133">Transmembrane helix</keyword>
<protein>
    <submittedName>
        <fullName evidence="10">Lipoprotein-releasing system permease protein</fullName>
    </submittedName>
</protein>
<dbReference type="PANTHER" id="PTHR30489">
    <property type="entry name" value="LIPOPROTEIN-RELEASING SYSTEM TRANSMEMBRANE PROTEIN LOLE"/>
    <property type="match status" value="1"/>
</dbReference>
<proteinExistence type="inferred from homology"/>
<dbReference type="GO" id="GO:0044874">
    <property type="term" value="P:lipoprotein localization to outer membrane"/>
    <property type="evidence" value="ECO:0007669"/>
    <property type="project" value="TreeGrafter"/>
</dbReference>
<feature type="transmembrane region" description="Helical" evidence="7">
    <location>
        <begin position="285"/>
        <end position="306"/>
    </location>
</feature>
<accession>A0A1G9YKN1</accession>
<evidence type="ECO:0000256" key="6">
    <source>
        <dbReference type="ARBA" id="ARBA00023136"/>
    </source>
</evidence>
<dbReference type="InterPro" id="IPR003838">
    <property type="entry name" value="ABC3_permease_C"/>
</dbReference>
<evidence type="ECO:0000256" key="7">
    <source>
        <dbReference type="SAM" id="Phobius"/>
    </source>
</evidence>
<feature type="transmembrane region" description="Helical" evidence="7">
    <location>
        <begin position="333"/>
        <end position="360"/>
    </location>
</feature>
<organism evidence="10 11">
    <name type="scientific">Daejeonella rubra</name>
    <dbReference type="NCBI Taxonomy" id="990371"/>
    <lineage>
        <taxon>Bacteria</taxon>
        <taxon>Pseudomonadati</taxon>
        <taxon>Bacteroidota</taxon>
        <taxon>Sphingobacteriia</taxon>
        <taxon>Sphingobacteriales</taxon>
        <taxon>Sphingobacteriaceae</taxon>
        <taxon>Daejeonella</taxon>
    </lineage>
</organism>
<evidence type="ECO:0000256" key="3">
    <source>
        <dbReference type="ARBA" id="ARBA00022475"/>
    </source>
</evidence>
<evidence type="ECO:0000256" key="4">
    <source>
        <dbReference type="ARBA" id="ARBA00022692"/>
    </source>
</evidence>
<keyword evidence="4 7" id="KW-0812">Transmembrane</keyword>
<dbReference type="AlphaFoldDB" id="A0A1G9YKN1"/>
<dbReference type="Pfam" id="PF02687">
    <property type="entry name" value="FtsX"/>
    <property type="match status" value="1"/>
</dbReference>
<name>A0A1G9YKN1_9SPHI</name>
<dbReference type="InterPro" id="IPR025857">
    <property type="entry name" value="MacB_PCD"/>
</dbReference>
<feature type="transmembrane region" description="Helical" evidence="7">
    <location>
        <begin position="384"/>
        <end position="402"/>
    </location>
</feature>
<dbReference type="GO" id="GO:0098797">
    <property type="term" value="C:plasma membrane protein complex"/>
    <property type="evidence" value="ECO:0007669"/>
    <property type="project" value="TreeGrafter"/>
</dbReference>
<comment type="subcellular location">
    <subcellularLocation>
        <location evidence="1">Cell membrane</location>
        <topology evidence="1">Multi-pass membrane protein</topology>
    </subcellularLocation>
</comment>
<dbReference type="PANTHER" id="PTHR30489:SF0">
    <property type="entry name" value="LIPOPROTEIN-RELEASING SYSTEM TRANSMEMBRANE PROTEIN LOLE"/>
    <property type="match status" value="1"/>
</dbReference>
<dbReference type="RefSeq" id="WP_090707045.1">
    <property type="nucleotide sequence ID" value="NZ_FNHH01000041.1"/>
</dbReference>
<reference evidence="11" key="1">
    <citation type="submission" date="2016-10" db="EMBL/GenBank/DDBJ databases">
        <authorList>
            <person name="Varghese N."/>
            <person name="Submissions S."/>
        </authorList>
    </citation>
    <scope>NUCLEOTIDE SEQUENCE [LARGE SCALE GENOMIC DNA]</scope>
    <source>
        <strain evidence="11">DSM 24536</strain>
    </source>
</reference>
<feature type="domain" description="MacB-like periplasmic core" evidence="9">
    <location>
        <begin position="21"/>
        <end position="257"/>
    </location>
</feature>
<evidence type="ECO:0000313" key="11">
    <source>
        <dbReference type="Proteomes" id="UP000199226"/>
    </source>
</evidence>
<dbReference type="Proteomes" id="UP000199226">
    <property type="component" value="Unassembled WGS sequence"/>
</dbReference>
<dbReference type="InterPro" id="IPR051447">
    <property type="entry name" value="Lipoprotein-release_system"/>
</dbReference>
<feature type="domain" description="ABC3 transporter permease C-terminal" evidence="8">
    <location>
        <begin position="290"/>
        <end position="412"/>
    </location>
</feature>
<comment type="similarity">
    <text evidence="2">Belongs to the ABC-4 integral membrane protein family. LolC/E subfamily.</text>
</comment>
<evidence type="ECO:0000259" key="8">
    <source>
        <dbReference type="Pfam" id="PF02687"/>
    </source>
</evidence>
<evidence type="ECO:0000256" key="2">
    <source>
        <dbReference type="ARBA" id="ARBA00005236"/>
    </source>
</evidence>
<keyword evidence="6 7" id="KW-0472">Membrane</keyword>